<dbReference type="RefSeq" id="WP_163819487.1">
    <property type="nucleotide sequence ID" value="NZ_JAAGOB010000008.1"/>
</dbReference>
<dbReference type="GO" id="GO:0003677">
    <property type="term" value="F:DNA binding"/>
    <property type="evidence" value="ECO:0007669"/>
    <property type="project" value="UniProtKB-KW"/>
</dbReference>
<protein>
    <submittedName>
        <fullName evidence="5">DeoR/GlpR transcriptional regulator</fullName>
    </submittedName>
</protein>
<dbReference type="SUPFAM" id="SSF100950">
    <property type="entry name" value="NagB/RpiA/CoA transferase-like"/>
    <property type="match status" value="1"/>
</dbReference>
<dbReference type="Gene3D" id="1.10.10.10">
    <property type="entry name" value="Winged helix-like DNA-binding domain superfamily/Winged helix DNA-binding domain"/>
    <property type="match status" value="1"/>
</dbReference>
<keyword evidence="6" id="KW-1185">Reference proteome</keyword>
<evidence type="ECO:0000259" key="4">
    <source>
        <dbReference type="PROSITE" id="PS51000"/>
    </source>
</evidence>
<dbReference type="InterPro" id="IPR036388">
    <property type="entry name" value="WH-like_DNA-bd_sf"/>
</dbReference>
<accession>A0A6N9YNS9</accession>
<dbReference type="SMART" id="SM01134">
    <property type="entry name" value="DeoRC"/>
    <property type="match status" value="1"/>
</dbReference>
<dbReference type="Gene3D" id="3.40.50.1360">
    <property type="match status" value="1"/>
</dbReference>
<sequence length="266" mass="28647">MSTTQPPLIPDQRREQLVAMLRQQTVLSVHQLTELLGVSHMTVRRDIAALEREGRVFSVPGGARIASVRTEPSRADKSVTERAHKAAMANCVAEMIRDDMTIYLDAGTTLHHVAPLLRAFRGLTVLTNDFTTLDALVGTDVDLIHVGGRVEHRNRSAVGRLAAATLRAVSIDVSFVSASSWDLARGVTTPSEDKVAVKQAAMSVASTSVLVAGSSKYGTFSLYRVAWLEDFARVITDDGLPITAVHGLRDRGVDLVLAPTPNLGMG</sequence>
<keyword evidence="3" id="KW-0804">Transcription</keyword>
<dbReference type="InterPro" id="IPR036390">
    <property type="entry name" value="WH_DNA-bd_sf"/>
</dbReference>
<evidence type="ECO:0000313" key="5">
    <source>
        <dbReference type="EMBL" id="NED96696.1"/>
    </source>
</evidence>
<reference evidence="5 6" key="1">
    <citation type="submission" date="2020-02" db="EMBL/GenBank/DDBJ databases">
        <authorList>
            <person name="Li X.-J."/>
            <person name="Feng X.-M."/>
        </authorList>
    </citation>
    <scope>NUCLEOTIDE SEQUENCE [LARGE SCALE GENOMIC DNA]</scope>
    <source>
        <strain evidence="5 6">CGMCC 4.7225</strain>
    </source>
</reference>
<dbReference type="PANTHER" id="PTHR30363:SF58">
    <property type="entry name" value="REGULATORY PROTEIN, DEOR FAMILY"/>
    <property type="match status" value="1"/>
</dbReference>
<comment type="caution">
    <text evidence="5">The sequence shown here is derived from an EMBL/GenBank/DDBJ whole genome shotgun (WGS) entry which is preliminary data.</text>
</comment>
<dbReference type="Pfam" id="PF00455">
    <property type="entry name" value="DeoRC"/>
    <property type="match status" value="1"/>
</dbReference>
<dbReference type="SMART" id="SM00420">
    <property type="entry name" value="HTH_DEOR"/>
    <property type="match status" value="1"/>
</dbReference>
<evidence type="ECO:0000313" key="6">
    <source>
        <dbReference type="Proteomes" id="UP000469185"/>
    </source>
</evidence>
<evidence type="ECO:0000256" key="1">
    <source>
        <dbReference type="ARBA" id="ARBA00023015"/>
    </source>
</evidence>
<gene>
    <name evidence="5" type="ORF">G1H11_15405</name>
</gene>
<dbReference type="PRINTS" id="PR00037">
    <property type="entry name" value="HTHLACR"/>
</dbReference>
<dbReference type="PROSITE" id="PS51000">
    <property type="entry name" value="HTH_DEOR_2"/>
    <property type="match status" value="1"/>
</dbReference>
<dbReference type="InterPro" id="IPR050313">
    <property type="entry name" value="Carb_Metab_HTH_regulators"/>
</dbReference>
<dbReference type="InterPro" id="IPR018356">
    <property type="entry name" value="Tscrpt_reg_HTH_DeoR_CS"/>
</dbReference>
<proteinExistence type="predicted"/>
<dbReference type="InterPro" id="IPR037171">
    <property type="entry name" value="NagB/RpiA_transferase-like"/>
</dbReference>
<keyword evidence="2" id="KW-0238">DNA-binding</keyword>
<dbReference type="GO" id="GO:0003700">
    <property type="term" value="F:DNA-binding transcription factor activity"/>
    <property type="evidence" value="ECO:0007669"/>
    <property type="project" value="InterPro"/>
</dbReference>
<dbReference type="InterPro" id="IPR001034">
    <property type="entry name" value="DeoR_HTH"/>
</dbReference>
<evidence type="ECO:0000256" key="3">
    <source>
        <dbReference type="ARBA" id="ARBA00023163"/>
    </source>
</evidence>
<organism evidence="5 6">
    <name type="scientific">Phytoactinopolyspora alkaliphila</name>
    <dbReference type="NCBI Taxonomy" id="1783498"/>
    <lineage>
        <taxon>Bacteria</taxon>
        <taxon>Bacillati</taxon>
        <taxon>Actinomycetota</taxon>
        <taxon>Actinomycetes</taxon>
        <taxon>Jiangellales</taxon>
        <taxon>Jiangellaceae</taxon>
        <taxon>Phytoactinopolyspora</taxon>
    </lineage>
</organism>
<dbReference type="SUPFAM" id="SSF46785">
    <property type="entry name" value="Winged helix' DNA-binding domain"/>
    <property type="match status" value="1"/>
</dbReference>
<dbReference type="InterPro" id="IPR014036">
    <property type="entry name" value="DeoR-like_C"/>
</dbReference>
<evidence type="ECO:0000256" key="2">
    <source>
        <dbReference type="ARBA" id="ARBA00023125"/>
    </source>
</evidence>
<keyword evidence="1" id="KW-0805">Transcription regulation</keyword>
<dbReference type="PROSITE" id="PS00894">
    <property type="entry name" value="HTH_DEOR_1"/>
    <property type="match status" value="1"/>
</dbReference>
<feature type="domain" description="HTH deoR-type" evidence="4">
    <location>
        <begin position="10"/>
        <end position="65"/>
    </location>
</feature>
<dbReference type="Pfam" id="PF08220">
    <property type="entry name" value="HTH_DeoR"/>
    <property type="match status" value="1"/>
</dbReference>
<dbReference type="AlphaFoldDB" id="A0A6N9YNS9"/>
<dbReference type="Proteomes" id="UP000469185">
    <property type="component" value="Unassembled WGS sequence"/>
</dbReference>
<dbReference type="EMBL" id="JAAGOB010000008">
    <property type="protein sequence ID" value="NED96696.1"/>
    <property type="molecule type" value="Genomic_DNA"/>
</dbReference>
<dbReference type="PANTHER" id="PTHR30363">
    <property type="entry name" value="HTH-TYPE TRANSCRIPTIONAL REGULATOR SRLR-RELATED"/>
    <property type="match status" value="1"/>
</dbReference>
<name>A0A6N9YNS9_9ACTN</name>